<organism evidence="1 2">
    <name type="scientific">Segatella salivae DSM 15606</name>
    <dbReference type="NCBI Taxonomy" id="888832"/>
    <lineage>
        <taxon>Bacteria</taxon>
        <taxon>Pseudomonadati</taxon>
        <taxon>Bacteroidota</taxon>
        <taxon>Bacteroidia</taxon>
        <taxon>Bacteroidales</taxon>
        <taxon>Prevotellaceae</taxon>
        <taxon>Segatella</taxon>
    </lineage>
</organism>
<comment type="caution">
    <text evidence="1">The sequence shown here is derived from an EMBL/GenBank/DDBJ whole genome shotgun (WGS) entry which is preliminary data.</text>
</comment>
<proteinExistence type="predicted"/>
<sequence>MAMKHLTDLKNMTLQPHLCYRLYPISFPTNAIPLITLYDL</sequence>
<protein>
    <submittedName>
        <fullName evidence="1">Uncharacterized protein</fullName>
    </submittedName>
</protein>
<dbReference type="HOGENOM" id="CLU_3294491_0_0_10"/>
<dbReference type="Proteomes" id="UP000003874">
    <property type="component" value="Unassembled WGS sequence"/>
</dbReference>
<reference evidence="1 2" key="1">
    <citation type="submission" date="2010-12" db="EMBL/GenBank/DDBJ databases">
        <authorList>
            <person name="Muzny D."/>
            <person name="Qin X."/>
            <person name="Deng J."/>
            <person name="Jiang H."/>
            <person name="Liu Y."/>
            <person name="Qu J."/>
            <person name="Song X.-Z."/>
            <person name="Zhang L."/>
            <person name="Thornton R."/>
            <person name="Coyle M."/>
            <person name="Francisco L."/>
            <person name="Jackson L."/>
            <person name="Javaid M."/>
            <person name="Korchina V."/>
            <person name="Kovar C."/>
            <person name="Mata R."/>
            <person name="Mathew T."/>
            <person name="Ngo R."/>
            <person name="Nguyen L."/>
            <person name="Nguyen N."/>
            <person name="Okwuonu G."/>
            <person name="Ongeri F."/>
            <person name="Pham C."/>
            <person name="Simmons D."/>
            <person name="Wilczek-Boney K."/>
            <person name="Hale W."/>
            <person name="Jakkamsetti A."/>
            <person name="Pham P."/>
            <person name="Ruth R."/>
            <person name="San Lucas F."/>
            <person name="Warren J."/>
            <person name="Zhang J."/>
            <person name="Zhao Z."/>
            <person name="Zhou C."/>
            <person name="Zhu D."/>
            <person name="Lee S."/>
            <person name="Bess C."/>
            <person name="Blankenburg K."/>
            <person name="Forbes L."/>
            <person name="Fu Q."/>
            <person name="Gubbala S."/>
            <person name="Hirani K."/>
            <person name="Jayaseelan J.C."/>
            <person name="Lara F."/>
            <person name="Munidasa M."/>
            <person name="Palculict T."/>
            <person name="Patil S."/>
            <person name="Pu L.-L."/>
            <person name="Saada N."/>
            <person name="Tang L."/>
            <person name="Weissenberger G."/>
            <person name="Zhu Y."/>
            <person name="Hemphill L."/>
            <person name="Shang Y."/>
            <person name="Youmans B."/>
            <person name="Ayvaz T."/>
            <person name="Ross M."/>
            <person name="Santibanez J."/>
            <person name="Aqrawi P."/>
            <person name="Gross S."/>
            <person name="Joshi V."/>
            <person name="Fowler G."/>
            <person name="Nazareth L."/>
            <person name="Reid J."/>
            <person name="Worley K."/>
            <person name="Petrosino J."/>
            <person name="Highlander S."/>
            <person name="Gibbs R."/>
        </authorList>
    </citation>
    <scope>NUCLEOTIDE SEQUENCE [LARGE SCALE GENOMIC DNA]</scope>
    <source>
        <strain evidence="1 2">DSM 15606</strain>
    </source>
</reference>
<gene>
    <name evidence="1" type="ORF">HMPREF9420_2002</name>
</gene>
<name>E6MR84_9BACT</name>
<evidence type="ECO:0000313" key="2">
    <source>
        <dbReference type="Proteomes" id="UP000003874"/>
    </source>
</evidence>
<keyword evidence="2" id="KW-1185">Reference proteome</keyword>
<evidence type="ECO:0000313" key="1">
    <source>
        <dbReference type="EMBL" id="EFV03877.1"/>
    </source>
</evidence>
<accession>E6MR84</accession>
<dbReference type="EMBL" id="AEQO01000162">
    <property type="protein sequence ID" value="EFV03877.1"/>
    <property type="molecule type" value="Genomic_DNA"/>
</dbReference>
<dbReference type="AlphaFoldDB" id="E6MR84"/>
<dbReference type="STRING" id="888832.HMPREF9420_2002"/>